<evidence type="ECO:0000256" key="1">
    <source>
        <dbReference type="SAM" id="Phobius"/>
    </source>
</evidence>
<dbReference type="EMBL" id="CAJVCH010013129">
    <property type="protein sequence ID" value="CAG7674236.1"/>
    <property type="molecule type" value="Genomic_DNA"/>
</dbReference>
<proteinExistence type="predicted"/>
<sequence>MTNDYLLAFLPILGTVLVSNFPYFGKMTLLGKEVVDVMAIQYTIPGKSDVTVV</sequence>
<accession>A0A8J2JPR1</accession>
<organism evidence="2 3">
    <name type="scientific">Allacma fusca</name>
    <dbReference type="NCBI Taxonomy" id="39272"/>
    <lineage>
        <taxon>Eukaryota</taxon>
        <taxon>Metazoa</taxon>
        <taxon>Ecdysozoa</taxon>
        <taxon>Arthropoda</taxon>
        <taxon>Hexapoda</taxon>
        <taxon>Collembola</taxon>
        <taxon>Symphypleona</taxon>
        <taxon>Sminthuridae</taxon>
        <taxon>Allacma</taxon>
    </lineage>
</organism>
<protein>
    <submittedName>
        <fullName evidence="2">Uncharacterized protein</fullName>
    </submittedName>
</protein>
<keyword evidence="1" id="KW-0812">Transmembrane</keyword>
<name>A0A8J2JPR1_9HEXA</name>
<gene>
    <name evidence="2" type="ORF">AFUS01_LOCUS2311</name>
</gene>
<keyword evidence="1" id="KW-0472">Membrane</keyword>
<feature type="transmembrane region" description="Helical" evidence="1">
    <location>
        <begin position="6"/>
        <end position="24"/>
    </location>
</feature>
<dbReference type="Proteomes" id="UP000708208">
    <property type="component" value="Unassembled WGS sequence"/>
</dbReference>
<evidence type="ECO:0000313" key="3">
    <source>
        <dbReference type="Proteomes" id="UP000708208"/>
    </source>
</evidence>
<keyword evidence="1" id="KW-1133">Transmembrane helix</keyword>
<reference evidence="2" key="1">
    <citation type="submission" date="2021-06" db="EMBL/GenBank/DDBJ databases">
        <authorList>
            <person name="Hodson N. C."/>
            <person name="Mongue J. A."/>
            <person name="Jaron S. K."/>
        </authorList>
    </citation>
    <scope>NUCLEOTIDE SEQUENCE</scope>
</reference>
<dbReference type="AlphaFoldDB" id="A0A8J2JPR1"/>
<keyword evidence="3" id="KW-1185">Reference proteome</keyword>
<comment type="caution">
    <text evidence="2">The sequence shown here is derived from an EMBL/GenBank/DDBJ whole genome shotgun (WGS) entry which is preliminary data.</text>
</comment>
<feature type="non-terminal residue" evidence="2">
    <location>
        <position position="1"/>
    </location>
</feature>
<evidence type="ECO:0000313" key="2">
    <source>
        <dbReference type="EMBL" id="CAG7674236.1"/>
    </source>
</evidence>